<feature type="region of interest" description="Disordered" evidence="1">
    <location>
        <begin position="80"/>
        <end position="159"/>
    </location>
</feature>
<evidence type="ECO:0000256" key="1">
    <source>
        <dbReference type="SAM" id="MobiDB-lite"/>
    </source>
</evidence>
<gene>
    <name evidence="3" type="ORF">SAMN05421749_102176</name>
</gene>
<feature type="domain" description="DUF4124" evidence="2">
    <location>
        <begin position="42"/>
        <end position="76"/>
    </location>
</feature>
<name>A0A1G6HFB1_9GAMM</name>
<reference evidence="4" key="1">
    <citation type="submission" date="2016-09" db="EMBL/GenBank/DDBJ databases">
        <authorList>
            <person name="Varghese N."/>
            <person name="Submissions S."/>
        </authorList>
    </citation>
    <scope>NUCLEOTIDE SEQUENCE [LARGE SCALE GENOMIC DNA]</scope>
    <source>
        <strain evidence="4">ANC 3699</strain>
    </source>
</reference>
<evidence type="ECO:0000313" key="4">
    <source>
        <dbReference type="Proteomes" id="UP000242317"/>
    </source>
</evidence>
<dbReference type="RefSeq" id="WP_092616546.1">
    <property type="nucleotide sequence ID" value="NZ_FMYK01000002.1"/>
</dbReference>
<dbReference type="AlphaFoldDB" id="A0A1G6HFB1"/>
<proteinExistence type="predicted"/>
<dbReference type="Proteomes" id="UP000242317">
    <property type="component" value="Unassembled WGS sequence"/>
</dbReference>
<dbReference type="EMBL" id="FMYK01000002">
    <property type="protein sequence ID" value="SDB92932.1"/>
    <property type="molecule type" value="Genomic_DNA"/>
</dbReference>
<evidence type="ECO:0000313" key="3">
    <source>
        <dbReference type="EMBL" id="SDB92932.1"/>
    </source>
</evidence>
<sequence length="159" mass="16925">MSILPNRVTSSRTANARTVKWQFASSVLSVLFVLGATQFSHAEKFYKWVDAKGSTHYTTTPPPKNAKKLGKISTYNDLSSSAVANNNANRETQNTATDSNNATSATPANNATPNNSAPTNTAPTSNTSNNNNLERIPLPKVTSDPTDDVIPLGSGTSRL</sequence>
<accession>A0A1G6HFB1</accession>
<protein>
    <recommendedName>
        <fullName evidence="2">DUF4124 domain-containing protein</fullName>
    </recommendedName>
</protein>
<dbReference type="OrthoDB" id="7068596at2"/>
<keyword evidence="4" id="KW-1185">Reference proteome</keyword>
<organism evidence="3 4">
    <name type="scientific">Acinetobacter marinus</name>
    <dbReference type="NCBI Taxonomy" id="281375"/>
    <lineage>
        <taxon>Bacteria</taxon>
        <taxon>Pseudomonadati</taxon>
        <taxon>Pseudomonadota</taxon>
        <taxon>Gammaproteobacteria</taxon>
        <taxon>Moraxellales</taxon>
        <taxon>Moraxellaceae</taxon>
        <taxon>Acinetobacter</taxon>
    </lineage>
</organism>
<dbReference type="InterPro" id="IPR025392">
    <property type="entry name" value="DUF4124"/>
</dbReference>
<dbReference type="Pfam" id="PF13511">
    <property type="entry name" value="DUF4124"/>
    <property type="match status" value="1"/>
</dbReference>
<feature type="compositionally biased region" description="Low complexity" evidence="1">
    <location>
        <begin position="80"/>
        <end position="132"/>
    </location>
</feature>
<evidence type="ECO:0000259" key="2">
    <source>
        <dbReference type="Pfam" id="PF13511"/>
    </source>
</evidence>